<dbReference type="InterPro" id="IPR014853">
    <property type="entry name" value="VWF/SSPO/ZAN-like_Cys-rich_dom"/>
</dbReference>
<evidence type="ECO:0000313" key="5">
    <source>
        <dbReference type="EMBL" id="KAK3093998.1"/>
    </source>
</evidence>
<dbReference type="GO" id="GO:0005615">
    <property type="term" value="C:extracellular space"/>
    <property type="evidence" value="ECO:0007669"/>
    <property type="project" value="TreeGrafter"/>
</dbReference>
<dbReference type="Pfam" id="PF02140">
    <property type="entry name" value="SUEL_Lectin"/>
    <property type="match status" value="1"/>
</dbReference>
<comment type="caution">
    <text evidence="5">The sequence shown here is derived from an EMBL/GenBank/DDBJ whole genome shotgun (WGS) entry which is preliminary data.</text>
</comment>
<dbReference type="AlphaFoldDB" id="A0AA89BXE9"/>
<evidence type="ECO:0000259" key="4">
    <source>
        <dbReference type="PROSITE" id="PS51233"/>
    </source>
</evidence>
<evidence type="ECO:0008006" key="7">
    <source>
        <dbReference type="Google" id="ProtNLM"/>
    </source>
</evidence>
<dbReference type="EMBL" id="VSWD01000009">
    <property type="protein sequence ID" value="KAK3093998.1"/>
    <property type="molecule type" value="Genomic_DNA"/>
</dbReference>
<dbReference type="InterPro" id="IPR000742">
    <property type="entry name" value="EGF"/>
</dbReference>
<proteinExistence type="predicted"/>
<dbReference type="PANTHER" id="PTHR11339:SF373">
    <property type="entry name" value="VWFD DOMAIN-CONTAINING PROTEIN"/>
    <property type="match status" value="1"/>
</dbReference>
<dbReference type="InterPro" id="IPR000922">
    <property type="entry name" value="Lectin_gal-bd_dom"/>
</dbReference>
<name>A0AA89BXE9_PINIB</name>
<dbReference type="SUPFAM" id="SSF57567">
    <property type="entry name" value="Serine protease inhibitors"/>
    <property type="match status" value="1"/>
</dbReference>
<dbReference type="InterPro" id="IPR036084">
    <property type="entry name" value="Ser_inhib-like_sf"/>
</dbReference>
<dbReference type="CDD" id="cd19941">
    <property type="entry name" value="TIL"/>
    <property type="match status" value="1"/>
</dbReference>
<dbReference type="InterPro" id="IPR001846">
    <property type="entry name" value="VWF_type-D"/>
</dbReference>
<evidence type="ECO:0000259" key="3">
    <source>
        <dbReference type="PROSITE" id="PS50228"/>
    </source>
</evidence>
<dbReference type="GO" id="GO:0031012">
    <property type="term" value="C:extracellular matrix"/>
    <property type="evidence" value="ECO:0007669"/>
    <property type="project" value="TreeGrafter"/>
</dbReference>
<feature type="domain" description="VWFD" evidence="4">
    <location>
        <begin position="509"/>
        <end position="694"/>
    </location>
</feature>
<dbReference type="Pfam" id="PF00094">
    <property type="entry name" value="VWD"/>
    <property type="match status" value="2"/>
</dbReference>
<feature type="domain" description="SUEL-type lectin" evidence="3">
    <location>
        <begin position="34"/>
        <end position="86"/>
    </location>
</feature>
<protein>
    <recommendedName>
        <fullName evidence="7">Zonadhesin</fullName>
    </recommendedName>
</protein>
<dbReference type="PANTHER" id="PTHR11339">
    <property type="entry name" value="EXTRACELLULAR MATRIX GLYCOPROTEIN RELATED"/>
    <property type="match status" value="1"/>
</dbReference>
<accession>A0AA89BXE9</accession>
<dbReference type="InterPro" id="IPR043159">
    <property type="entry name" value="Lectin_gal-bd_sf"/>
</dbReference>
<feature type="domain" description="VWFD" evidence="4">
    <location>
        <begin position="89"/>
        <end position="274"/>
    </location>
</feature>
<dbReference type="PROSITE" id="PS51233">
    <property type="entry name" value="VWFD"/>
    <property type="match status" value="2"/>
</dbReference>
<organism evidence="5 6">
    <name type="scientific">Pinctada imbricata</name>
    <name type="common">Atlantic pearl-oyster</name>
    <name type="synonym">Pinctada martensii</name>
    <dbReference type="NCBI Taxonomy" id="66713"/>
    <lineage>
        <taxon>Eukaryota</taxon>
        <taxon>Metazoa</taxon>
        <taxon>Spiralia</taxon>
        <taxon>Lophotrochozoa</taxon>
        <taxon>Mollusca</taxon>
        <taxon>Bivalvia</taxon>
        <taxon>Autobranchia</taxon>
        <taxon>Pteriomorphia</taxon>
        <taxon>Pterioida</taxon>
        <taxon>Pterioidea</taxon>
        <taxon>Pteriidae</taxon>
        <taxon>Pinctada</taxon>
    </lineage>
</organism>
<dbReference type="PROSITE" id="PS50228">
    <property type="entry name" value="SUEL_LECTIN"/>
    <property type="match status" value="1"/>
</dbReference>
<dbReference type="SMART" id="SM00832">
    <property type="entry name" value="C8"/>
    <property type="match status" value="2"/>
</dbReference>
<dbReference type="Pfam" id="PF08742">
    <property type="entry name" value="C8"/>
    <property type="match status" value="2"/>
</dbReference>
<dbReference type="PROSITE" id="PS01186">
    <property type="entry name" value="EGF_2"/>
    <property type="match status" value="1"/>
</dbReference>
<evidence type="ECO:0000313" key="6">
    <source>
        <dbReference type="Proteomes" id="UP001186944"/>
    </source>
</evidence>
<keyword evidence="1" id="KW-1015">Disulfide bond</keyword>
<dbReference type="Proteomes" id="UP001186944">
    <property type="component" value="Unassembled WGS sequence"/>
</dbReference>
<keyword evidence="6" id="KW-1185">Reference proteome</keyword>
<reference evidence="5" key="1">
    <citation type="submission" date="2019-08" db="EMBL/GenBank/DDBJ databases">
        <title>The improved chromosome-level genome for the pearl oyster Pinctada fucata martensii using PacBio sequencing and Hi-C.</title>
        <authorList>
            <person name="Zheng Z."/>
        </authorList>
    </citation>
    <scope>NUCLEOTIDE SEQUENCE</scope>
    <source>
        <strain evidence="5">ZZ-2019</strain>
        <tissue evidence="5">Adductor muscle</tissue>
    </source>
</reference>
<dbReference type="GO" id="GO:0030246">
    <property type="term" value="F:carbohydrate binding"/>
    <property type="evidence" value="ECO:0007669"/>
    <property type="project" value="InterPro"/>
</dbReference>
<dbReference type="InterPro" id="IPR002919">
    <property type="entry name" value="TIL_dom"/>
</dbReference>
<dbReference type="Gene3D" id="2.10.25.10">
    <property type="entry name" value="Laminin"/>
    <property type="match status" value="2"/>
</dbReference>
<gene>
    <name evidence="5" type="ORF">FSP39_022729</name>
</gene>
<dbReference type="SMART" id="SM00216">
    <property type="entry name" value="VWD"/>
    <property type="match status" value="2"/>
</dbReference>
<evidence type="ECO:0000256" key="2">
    <source>
        <dbReference type="ARBA" id="ARBA00023180"/>
    </source>
</evidence>
<dbReference type="InterPro" id="IPR050780">
    <property type="entry name" value="Mucin_vWF_Thrombospondin_sf"/>
</dbReference>
<keyword evidence="2" id="KW-0325">Glycoprotein</keyword>
<sequence>MHIFLLRLKEFNLRETIDIWKIPKTAEKITKTGCSGFSGKDAKLANVILRGLCDGKNKCQLYSSNDVYKDPCPGVRKYLEVNYRCEKSCLCMASGDPHYKTYDGSIIHFMGICKYTMTKSKDSNDECAFNVEVKNERRGGNTRVSFTKSVDVTMYDKTVRILPQRKVLISGRRRHLPIKENEGKLKVFQSGRFVQVWSACGVKVKFDGHHAVSVIVPGKYRNAMEGLCGNCNGDRNDDFRTKEGKDVKKDKNRYSLVGDSFAVMDEDDETGKCITQESPPVTCDNKMSKLVSTNAYCGLIIDKKGAFKDCIRQFPDLAKQFFESCKFDICSIDKEAKLLSSEKCDSVEAFAEECEENGVSVKWRTSSFCPMKCEDPNMEYLSAGFACPATCLEPKPTSCDLEPTEGCFCKKGFVMSDGKCVRQTECGCTDKNGEYYPIGARKDSGDCTSSYTCKQTKKGQKARFVKTASTRKCVKFASCRLNGDGERACVCNKGYTGDGYKKCERPESCLCMASGDPHYKTYDGSIIHFMGICKYTMTKSKDSNDECAFNVEVKNEHRGGNTRVSFTKSVDVTIYGKTVRILPQRKVLISGRRRHLPIKENDGKLKVFQSGRFVQVWSSCGVKVKFDGHHAVSVIVPGKYRNAMEGLCGNCNGDKNDDFRTKEGKDVKKDKNRYSLVGDSFAVIDQDDETGKCITQESPPVTCDNKMSKLVATNAYCGLIIDKKGAFKDCIRQFPDLAKQFFESCKFDICSIDKEERLLSTEKCDSVEAFAEECEENGVSVKWRTSSFCRK</sequence>
<evidence type="ECO:0000256" key="1">
    <source>
        <dbReference type="ARBA" id="ARBA00023157"/>
    </source>
</evidence>
<dbReference type="Gene3D" id="2.60.120.740">
    <property type="match status" value="1"/>
</dbReference>
<dbReference type="Pfam" id="PF01826">
    <property type="entry name" value="TIL"/>
    <property type="match status" value="1"/>
</dbReference>